<proteinExistence type="predicted"/>
<dbReference type="InterPro" id="IPR040256">
    <property type="entry name" value="At4g02000-like"/>
</dbReference>
<feature type="non-terminal residue" evidence="1">
    <location>
        <position position="1"/>
    </location>
</feature>
<dbReference type="AlphaFoldDB" id="A0A699GMV7"/>
<name>A0A699GMV7_TANCI</name>
<evidence type="ECO:0000313" key="1">
    <source>
        <dbReference type="EMBL" id="GEV46901.1"/>
    </source>
</evidence>
<dbReference type="EMBL" id="BKCJ010024415">
    <property type="protein sequence ID" value="GEV46901.1"/>
    <property type="molecule type" value="Genomic_DNA"/>
</dbReference>
<accession>A0A699GMV7</accession>
<comment type="caution">
    <text evidence="1">The sequence shown here is derived from an EMBL/GenBank/DDBJ whole genome shotgun (WGS) entry which is preliminary data.</text>
</comment>
<organism evidence="1">
    <name type="scientific">Tanacetum cinerariifolium</name>
    <name type="common">Dalmatian daisy</name>
    <name type="synonym">Chrysanthemum cinerariifolium</name>
    <dbReference type="NCBI Taxonomy" id="118510"/>
    <lineage>
        <taxon>Eukaryota</taxon>
        <taxon>Viridiplantae</taxon>
        <taxon>Streptophyta</taxon>
        <taxon>Embryophyta</taxon>
        <taxon>Tracheophyta</taxon>
        <taxon>Spermatophyta</taxon>
        <taxon>Magnoliopsida</taxon>
        <taxon>eudicotyledons</taxon>
        <taxon>Gunneridae</taxon>
        <taxon>Pentapetalae</taxon>
        <taxon>asterids</taxon>
        <taxon>campanulids</taxon>
        <taxon>Asterales</taxon>
        <taxon>Asteraceae</taxon>
        <taxon>Asteroideae</taxon>
        <taxon>Anthemideae</taxon>
        <taxon>Anthemidinae</taxon>
        <taxon>Tanacetum</taxon>
    </lineage>
</organism>
<sequence length="512" mass="59069">SIRVKGRRPIGIRGCASWDLSKGTWGVGGVYRNDLKRVAYPVVANYVRNTFGKYGLDPDVNLLKEDVINVPVWVKLHSVPVTKFSEDGLSVIDTKLGTPLIVDSYTSDMCMKSWGRSSYARGMIELWDDVEHACCKVFGHIQDECPKNLGWDVAKKSKIPSQSPRDVPVGTKVAFKPVKQLYILVSKYNYATLVEMRSSSISTTHVVDKINKIKNLIIDKKFKLVDDEGKPLIEVDYSGDHDSEDEVASVDNDMAIFLALEKVGYDQFEEEVAKAMREPTMEEFMNVTRINYESENKKGRIKLKGDYEEVLTNEELSNTEEENLTVENEIAQIFRIDTDLFHFKTPLSKAFEKFIYLSQIDADVSAIWPTCNWKEDGYRNTRDLPRFIREGNSICYEDYEWYDTIEDSKLKEETLINKAILEESMNVREESSNEAWSHYSPIDEWKDYGHTTYIETDSSSNQNTYNNVFQIIIDHCETQEKQGWFDEHELMEDGDDDIDDLEDYLIQKDPPY</sequence>
<dbReference type="PANTHER" id="PTHR31286">
    <property type="entry name" value="GLYCINE-RICH CELL WALL STRUCTURAL PROTEIN 1.8-LIKE"/>
    <property type="match status" value="1"/>
</dbReference>
<reference evidence="1" key="1">
    <citation type="journal article" date="2019" name="Sci. Rep.">
        <title>Draft genome of Tanacetum cinerariifolium, the natural source of mosquito coil.</title>
        <authorList>
            <person name="Yamashiro T."/>
            <person name="Shiraishi A."/>
            <person name="Satake H."/>
            <person name="Nakayama K."/>
        </authorList>
    </citation>
    <scope>NUCLEOTIDE SEQUENCE</scope>
</reference>
<protein>
    <submittedName>
        <fullName evidence="1">Uncharacterized protein</fullName>
    </submittedName>
</protein>
<gene>
    <name evidence="1" type="ORF">Tci_118878</name>
</gene>
<dbReference type="PANTHER" id="PTHR31286:SF99">
    <property type="entry name" value="DUF4283 DOMAIN-CONTAINING PROTEIN"/>
    <property type="match status" value="1"/>
</dbReference>